<protein>
    <submittedName>
        <fullName evidence="2">Uncharacterized protein</fullName>
    </submittedName>
</protein>
<dbReference type="Proteomes" id="UP000001296">
    <property type="component" value="Chromosome"/>
</dbReference>
<dbReference type="RefSeq" id="WP_013313947.1">
    <property type="nucleotide sequence ID" value="NC_014484.1"/>
</dbReference>
<gene>
    <name evidence="2" type="ordered locus">STHERM_c11640</name>
</gene>
<evidence type="ECO:0000313" key="2">
    <source>
        <dbReference type="EMBL" id="ADN02106.1"/>
    </source>
</evidence>
<keyword evidence="1" id="KW-0732">Signal</keyword>
<dbReference type="HOGENOM" id="CLU_894126_0_0_12"/>
<dbReference type="EMBL" id="CP001698">
    <property type="protein sequence ID" value="ADN02106.1"/>
    <property type="molecule type" value="Genomic_DNA"/>
</dbReference>
<evidence type="ECO:0000313" key="3">
    <source>
        <dbReference type="Proteomes" id="UP000001296"/>
    </source>
</evidence>
<reference key="1">
    <citation type="submission" date="2009-08" db="EMBL/GenBank/DDBJ databases">
        <title>The genome sequence of Spirochaeta thermophila DSM6192.</title>
        <authorList>
            <person name="Angelov A."/>
            <person name="Mientus M."/>
            <person name="Wittenberg S."/>
            <person name="Lehmann R."/>
            <person name="Liesegang H."/>
            <person name="Daniel R."/>
            <person name="Liebl W."/>
        </authorList>
    </citation>
    <scope>NUCLEOTIDE SEQUENCE</scope>
    <source>
        <strain>DSM 6192</strain>
    </source>
</reference>
<dbReference type="eggNOG" id="ENOG50340W9">
    <property type="taxonomic scope" value="Bacteria"/>
</dbReference>
<dbReference type="PaxDb" id="665571-STHERM_c11640"/>
<proteinExistence type="predicted"/>
<feature type="signal peptide" evidence="1">
    <location>
        <begin position="1"/>
        <end position="20"/>
    </location>
</feature>
<reference evidence="2 3" key="2">
    <citation type="journal article" date="2010" name="J. Bacteriol.">
        <title>Genome sequence of the polysaccharide-degrading, thermophilic anaerobe Spirochaeta thermophila DSM 6192.</title>
        <authorList>
            <person name="Angelov A."/>
            <person name="Liebl S."/>
            <person name="Ballschmiter M."/>
            <person name="Bomeke M."/>
            <person name="Lehmann R."/>
            <person name="Liesegang H."/>
            <person name="Daniel R."/>
            <person name="Liebl W."/>
        </authorList>
    </citation>
    <scope>NUCLEOTIDE SEQUENCE [LARGE SCALE GENOMIC DNA]</scope>
    <source>
        <strain evidence="3">ATCC 49972 / DSM 6192 / RI 19.B1</strain>
    </source>
</reference>
<evidence type="ECO:0000256" key="1">
    <source>
        <dbReference type="SAM" id="SignalP"/>
    </source>
</evidence>
<feature type="chain" id="PRO_5003139729" evidence="1">
    <location>
        <begin position="21"/>
        <end position="314"/>
    </location>
</feature>
<dbReference type="PROSITE" id="PS51257">
    <property type="entry name" value="PROKAR_LIPOPROTEIN"/>
    <property type="match status" value="1"/>
</dbReference>
<dbReference type="KEGG" id="sta:STHERM_c11640"/>
<sequence length="314" mass="36666">MKRLHTIVPALFLACLALPAQDVSGLEFSIRLYNQRIYYPDSPIQIKITLTNAGARDISFKIADQRIHSFGFDMRTISNTRVPESEFFITHRIQNQPVFYRTITLLPGEEYAIVEDLKDYCAVTEPGVYVIQGLFYPDLYTASSTPILSNRLILTVHPPMDTLKEAGVRVETQTGEVLKAQPLPPDEVVRTVIEARQKGQWERFFLFIDLEALYTRDRTRRQRYLNAAEEDRIRLLEEFKRGLTQQVVDQDIVLIPQEFEIVKTEYTSREGSVRVIEKFKYPTYTEVKEYTYSLQKRDGIWYIVDYTVQNLRTE</sequence>
<accession>E0RSW9</accession>
<organism evidence="2 3">
    <name type="scientific">Winmispira thermophila (strain ATCC 49972 / DSM 6192 / RI 19.B1)</name>
    <name type="common">Spirochaeta thermophila</name>
    <dbReference type="NCBI Taxonomy" id="665571"/>
    <lineage>
        <taxon>Bacteria</taxon>
        <taxon>Pseudomonadati</taxon>
        <taxon>Spirochaetota</taxon>
        <taxon>Spirochaetia</taxon>
        <taxon>Winmispirales</taxon>
        <taxon>Winmispiraceae</taxon>
        <taxon>Winmispira</taxon>
    </lineage>
</organism>
<dbReference type="AlphaFoldDB" id="E0RSW9"/>
<name>E0RSW9_WINT6</name>